<sequence>MNFSENIYKECDSNYVISEIFRLTGCNDDIIRFCEGGTEIAIYFYDKSFDDMKRNILKCG</sequence>
<dbReference type="RefSeq" id="WP_039681488.1">
    <property type="nucleotide sequence ID" value="NZ_JAWGXO010000006.1"/>
</dbReference>
<dbReference type="OrthoDB" id="5194749at2"/>
<name>A0A0B3VZJ0_9FIRM</name>
<accession>A0A0B3VZJ0</accession>
<organism evidence="1 2">
    <name type="scientific">Terrisporobacter othiniensis</name>
    <dbReference type="NCBI Taxonomy" id="1577792"/>
    <lineage>
        <taxon>Bacteria</taxon>
        <taxon>Bacillati</taxon>
        <taxon>Bacillota</taxon>
        <taxon>Clostridia</taxon>
        <taxon>Peptostreptococcales</taxon>
        <taxon>Peptostreptococcaceae</taxon>
        <taxon>Terrisporobacter</taxon>
    </lineage>
</organism>
<dbReference type="EMBL" id="JWHR01000165">
    <property type="protein sequence ID" value="KHS55497.1"/>
    <property type="molecule type" value="Genomic_DNA"/>
</dbReference>
<gene>
    <name evidence="1" type="ORF">QX51_19120</name>
</gene>
<keyword evidence="2" id="KW-1185">Reference proteome</keyword>
<comment type="caution">
    <text evidence="1">The sequence shown here is derived from an EMBL/GenBank/DDBJ whole genome shotgun (WGS) entry which is preliminary data.</text>
</comment>
<dbReference type="AlphaFoldDB" id="A0A0B3VZJ0"/>
<evidence type="ECO:0000313" key="1">
    <source>
        <dbReference type="EMBL" id="KHS55497.1"/>
    </source>
</evidence>
<proteinExistence type="predicted"/>
<dbReference type="Proteomes" id="UP000031189">
    <property type="component" value="Unassembled WGS sequence"/>
</dbReference>
<protein>
    <submittedName>
        <fullName evidence="1">Uncharacterized protein</fullName>
    </submittedName>
</protein>
<evidence type="ECO:0000313" key="2">
    <source>
        <dbReference type="Proteomes" id="UP000031189"/>
    </source>
</evidence>
<reference evidence="1 2" key="1">
    <citation type="submission" date="2014-12" db="EMBL/GenBank/DDBJ databases">
        <title>Draft genome sequence of Terrisporobacter sp. 08-306576, isolated from the blood culture of a bacteremia patient.</title>
        <authorList>
            <person name="Lund L.C."/>
            <person name="Sydenham T.V."/>
            <person name="Hogh S.V."/>
            <person name="Skov M.N."/>
            <person name="Kemp M."/>
            <person name="Justesen U.S."/>
        </authorList>
    </citation>
    <scope>NUCLEOTIDE SEQUENCE [LARGE SCALE GENOMIC DNA]</scope>
    <source>
        <strain evidence="1 2">08-306576</strain>
    </source>
</reference>